<comment type="cofactor">
    <cofactor evidence="16">
        <name>NH4(+)</name>
        <dbReference type="ChEBI" id="CHEBI:28938"/>
    </cofactor>
    <cofactor evidence="16">
        <name>K(+)</name>
        <dbReference type="ChEBI" id="CHEBI:29103"/>
    </cofactor>
    <text evidence="16">A monovalent cation. Ammonium or potassium.</text>
</comment>
<dbReference type="EC" id="2.7.1.33" evidence="6 16"/>
<evidence type="ECO:0000256" key="6">
    <source>
        <dbReference type="ARBA" id="ARBA00012102"/>
    </source>
</evidence>
<feature type="active site" description="Proton acceptor" evidence="16">
    <location>
        <position position="102"/>
    </location>
</feature>
<evidence type="ECO:0000313" key="17">
    <source>
        <dbReference type="EMBL" id="GHD67139.1"/>
    </source>
</evidence>
<keyword evidence="9 16" id="KW-0547">Nucleotide-binding</keyword>
<evidence type="ECO:0000256" key="12">
    <source>
        <dbReference type="ARBA" id="ARBA00022958"/>
    </source>
</evidence>
<evidence type="ECO:0000256" key="4">
    <source>
        <dbReference type="ARBA" id="ARBA00005225"/>
    </source>
</evidence>
<dbReference type="NCBIfam" id="TIGR00671">
    <property type="entry name" value="baf"/>
    <property type="match status" value="1"/>
</dbReference>
<comment type="subunit">
    <text evidence="5 16">Homodimer.</text>
</comment>
<evidence type="ECO:0000256" key="1">
    <source>
        <dbReference type="ARBA" id="ARBA00001206"/>
    </source>
</evidence>
<dbReference type="Gene3D" id="3.30.420.40">
    <property type="match status" value="2"/>
</dbReference>
<evidence type="ECO:0000256" key="3">
    <source>
        <dbReference type="ARBA" id="ARBA00004496"/>
    </source>
</evidence>
<comment type="catalytic activity">
    <reaction evidence="1 16">
        <text>(R)-pantothenate + ATP = (R)-4'-phosphopantothenate + ADP + H(+)</text>
        <dbReference type="Rhea" id="RHEA:16373"/>
        <dbReference type="ChEBI" id="CHEBI:10986"/>
        <dbReference type="ChEBI" id="CHEBI:15378"/>
        <dbReference type="ChEBI" id="CHEBI:29032"/>
        <dbReference type="ChEBI" id="CHEBI:30616"/>
        <dbReference type="ChEBI" id="CHEBI:456216"/>
        <dbReference type="EC" id="2.7.1.33"/>
    </reaction>
</comment>
<comment type="caution">
    <text evidence="16">Lacks conserved residue(s) required for the propagation of feature annotation.</text>
</comment>
<keyword evidence="18" id="KW-1185">Reference proteome</keyword>
<dbReference type="PANTHER" id="PTHR34265:SF1">
    <property type="entry name" value="TYPE III PANTOTHENATE KINASE"/>
    <property type="match status" value="1"/>
</dbReference>
<gene>
    <name evidence="16" type="primary">coaX</name>
    <name evidence="17" type="ORF">GCM10007350_30420</name>
</gene>
<organism evidence="17 18">
    <name type="scientific">Jeongeupia chitinilytica</name>
    <dbReference type="NCBI Taxonomy" id="1041641"/>
    <lineage>
        <taxon>Bacteria</taxon>
        <taxon>Pseudomonadati</taxon>
        <taxon>Pseudomonadota</taxon>
        <taxon>Betaproteobacteria</taxon>
        <taxon>Neisseriales</taxon>
        <taxon>Chitinibacteraceae</taxon>
        <taxon>Jeongeupia</taxon>
    </lineage>
</organism>
<evidence type="ECO:0000256" key="10">
    <source>
        <dbReference type="ARBA" id="ARBA00022777"/>
    </source>
</evidence>
<dbReference type="InterPro" id="IPR043129">
    <property type="entry name" value="ATPase_NBD"/>
</dbReference>
<evidence type="ECO:0000256" key="8">
    <source>
        <dbReference type="ARBA" id="ARBA00022679"/>
    </source>
</evidence>
<comment type="cofactor">
    <cofactor evidence="2">
        <name>K(+)</name>
        <dbReference type="ChEBI" id="CHEBI:29103"/>
    </cofactor>
</comment>
<evidence type="ECO:0000256" key="11">
    <source>
        <dbReference type="ARBA" id="ARBA00022840"/>
    </source>
</evidence>
<keyword evidence="7 16" id="KW-0963">Cytoplasm</keyword>
<evidence type="ECO:0000256" key="5">
    <source>
        <dbReference type="ARBA" id="ARBA00011738"/>
    </source>
</evidence>
<sequence length="243" mass="25731">MSKLFLDLGNTRLKWASADRPGDWLAQGDAAHDRLDAALAAWRLLPAPASVHGACVAAPALREQLDAFVQAHWARTIDWLAPSRHALGVENRYRRLEQQGPDRWAAVLGARARFPDEALVIASAGTALTVDAVTADGVFLGGMILPGYRLMKRALATGTARLPDAEGHLHDYPTSTEDAIETGIRTALAASVDAMAARLVARGETPRLLLAGGDAAQLTSLLNTPATLVDNLVLHGLAALAFA</sequence>
<feature type="binding site" evidence="16">
    <location>
        <position position="176"/>
    </location>
    <ligand>
        <name>substrate</name>
    </ligand>
</feature>
<feature type="binding site" evidence="16">
    <location>
        <position position="93"/>
    </location>
    <ligand>
        <name>substrate</name>
    </ligand>
</feature>
<accession>A0ABQ3H3S8</accession>
<dbReference type="CDD" id="cd24015">
    <property type="entry name" value="ASKHA_NBD_PanK-III"/>
    <property type="match status" value="1"/>
</dbReference>
<comment type="subcellular location">
    <subcellularLocation>
        <location evidence="3 16">Cytoplasm</location>
    </subcellularLocation>
</comment>
<keyword evidence="10 16" id="KW-0418">Kinase</keyword>
<feature type="binding site" evidence="16">
    <location>
        <begin position="100"/>
        <end position="103"/>
    </location>
    <ligand>
        <name>substrate</name>
    </ligand>
</feature>
<dbReference type="EMBL" id="BMYO01000008">
    <property type="protein sequence ID" value="GHD67139.1"/>
    <property type="molecule type" value="Genomic_DNA"/>
</dbReference>
<evidence type="ECO:0000256" key="14">
    <source>
        <dbReference type="ARBA" id="ARBA00038036"/>
    </source>
</evidence>
<evidence type="ECO:0000256" key="7">
    <source>
        <dbReference type="ARBA" id="ARBA00022490"/>
    </source>
</evidence>
<dbReference type="Proteomes" id="UP000604737">
    <property type="component" value="Unassembled WGS sequence"/>
</dbReference>
<feature type="binding site" evidence="16">
    <location>
        <position position="126"/>
    </location>
    <ligand>
        <name>ATP</name>
        <dbReference type="ChEBI" id="CHEBI:30616"/>
    </ligand>
</feature>
<protein>
    <recommendedName>
        <fullName evidence="15 16">Type III pantothenate kinase</fullName>
        <ecNumber evidence="6 16">2.7.1.33</ecNumber>
    </recommendedName>
    <alternativeName>
        <fullName evidence="16">PanK-III</fullName>
    </alternativeName>
    <alternativeName>
        <fullName evidence="16">Pantothenic acid kinase</fullName>
    </alternativeName>
</protein>
<dbReference type="HAMAP" id="MF_01274">
    <property type="entry name" value="Pantothen_kinase_3"/>
    <property type="match status" value="1"/>
</dbReference>
<evidence type="ECO:0000256" key="9">
    <source>
        <dbReference type="ARBA" id="ARBA00022741"/>
    </source>
</evidence>
<keyword evidence="12 16" id="KW-0630">Potassium</keyword>
<dbReference type="PANTHER" id="PTHR34265">
    <property type="entry name" value="TYPE III PANTOTHENATE KINASE"/>
    <property type="match status" value="1"/>
</dbReference>
<comment type="pathway">
    <text evidence="4 16">Cofactor biosynthesis; coenzyme A biosynthesis; CoA from (R)-pantothenate: step 1/5.</text>
</comment>
<dbReference type="SUPFAM" id="SSF53067">
    <property type="entry name" value="Actin-like ATPase domain"/>
    <property type="match status" value="2"/>
</dbReference>
<keyword evidence="11 16" id="KW-0067">ATP-binding</keyword>
<dbReference type="Pfam" id="PF03309">
    <property type="entry name" value="Pan_kinase"/>
    <property type="match status" value="1"/>
</dbReference>
<comment type="caution">
    <text evidence="17">The sequence shown here is derived from an EMBL/GenBank/DDBJ whole genome shotgun (WGS) entry which is preliminary data.</text>
</comment>
<dbReference type="RefSeq" id="WP_189461755.1">
    <property type="nucleotide sequence ID" value="NZ_BMYO01000008.1"/>
</dbReference>
<feature type="binding site" evidence="16">
    <location>
        <begin position="7"/>
        <end position="14"/>
    </location>
    <ligand>
        <name>ATP</name>
        <dbReference type="ChEBI" id="CHEBI:30616"/>
    </ligand>
</feature>
<reference evidence="18" key="1">
    <citation type="journal article" date="2019" name="Int. J. Syst. Evol. Microbiol.">
        <title>The Global Catalogue of Microorganisms (GCM) 10K type strain sequencing project: providing services to taxonomists for standard genome sequencing and annotation.</title>
        <authorList>
            <consortium name="The Broad Institute Genomics Platform"/>
            <consortium name="The Broad Institute Genome Sequencing Center for Infectious Disease"/>
            <person name="Wu L."/>
            <person name="Ma J."/>
        </authorList>
    </citation>
    <scope>NUCLEOTIDE SEQUENCE [LARGE SCALE GENOMIC DNA]</scope>
    <source>
        <strain evidence="18">KCTC 23701</strain>
    </source>
</reference>
<name>A0ABQ3H3S8_9NEIS</name>
<comment type="similarity">
    <text evidence="14 16">Belongs to the type III pantothenate kinase family.</text>
</comment>
<evidence type="ECO:0000256" key="15">
    <source>
        <dbReference type="ARBA" id="ARBA00040883"/>
    </source>
</evidence>
<evidence type="ECO:0000256" key="2">
    <source>
        <dbReference type="ARBA" id="ARBA00001958"/>
    </source>
</evidence>
<keyword evidence="8 16" id="KW-0808">Transferase</keyword>
<evidence type="ECO:0000256" key="13">
    <source>
        <dbReference type="ARBA" id="ARBA00022993"/>
    </source>
</evidence>
<proteinExistence type="inferred from homology"/>
<evidence type="ECO:0000256" key="16">
    <source>
        <dbReference type="HAMAP-Rule" id="MF_01274"/>
    </source>
</evidence>
<evidence type="ECO:0000313" key="18">
    <source>
        <dbReference type="Proteomes" id="UP000604737"/>
    </source>
</evidence>
<keyword evidence="13 16" id="KW-0173">Coenzyme A biosynthesis</keyword>
<comment type="function">
    <text evidence="16">Catalyzes the phosphorylation of pantothenate (Pan), the first step in CoA biosynthesis.</text>
</comment>
<dbReference type="InterPro" id="IPR004619">
    <property type="entry name" value="Type_III_PanK"/>
</dbReference>